<accession>A0A848K8V5</accession>
<dbReference type="PANTHER" id="PTHR48100:SF62">
    <property type="entry name" value="GLUCOSYL-3-PHOSPHOGLYCERATE PHOSPHATASE"/>
    <property type="match status" value="1"/>
</dbReference>
<dbReference type="Pfam" id="PF00300">
    <property type="entry name" value="His_Phos_1"/>
    <property type="match status" value="1"/>
</dbReference>
<dbReference type="RefSeq" id="WP_169585997.1">
    <property type="nucleotide sequence ID" value="NZ_VCQU01000003.1"/>
</dbReference>
<keyword evidence="2" id="KW-1185">Reference proteome</keyword>
<dbReference type="CDD" id="cd07067">
    <property type="entry name" value="HP_PGM_like"/>
    <property type="match status" value="1"/>
</dbReference>
<evidence type="ECO:0000313" key="2">
    <source>
        <dbReference type="Proteomes" id="UP000535543"/>
    </source>
</evidence>
<comment type="caution">
    <text evidence="1">The sequence shown here is derived from an EMBL/GenBank/DDBJ whole genome shotgun (WGS) entry which is preliminary data.</text>
</comment>
<dbReference type="PANTHER" id="PTHR48100">
    <property type="entry name" value="BROAD-SPECIFICITY PHOSPHATASE YOR283W-RELATED"/>
    <property type="match status" value="1"/>
</dbReference>
<dbReference type="EMBL" id="VCQU01000003">
    <property type="protein sequence ID" value="NMN95243.1"/>
    <property type="molecule type" value="Genomic_DNA"/>
</dbReference>
<protein>
    <submittedName>
        <fullName evidence="1">Histidine phosphatase family protein</fullName>
    </submittedName>
</protein>
<reference evidence="1 2" key="1">
    <citation type="submission" date="2019-05" db="EMBL/GenBank/DDBJ databases">
        <authorList>
            <person name="Lee S.D."/>
        </authorList>
    </citation>
    <scope>NUCLEOTIDE SEQUENCE [LARGE SCALE GENOMIC DNA]</scope>
    <source>
        <strain evidence="1 2">YC2-7</strain>
    </source>
</reference>
<gene>
    <name evidence="1" type="ORF">FGL95_09390</name>
</gene>
<dbReference type="AlphaFoldDB" id="A0A848K8V5"/>
<dbReference type="SUPFAM" id="SSF53254">
    <property type="entry name" value="Phosphoglycerate mutase-like"/>
    <property type="match status" value="1"/>
</dbReference>
<proteinExistence type="predicted"/>
<dbReference type="InterPro" id="IPR050275">
    <property type="entry name" value="PGM_Phosphatase"/>
</dbReference>
<organism evidence="1 2">
    <name type="scientific">Antrihabitans stalactiti</name>
    <dbReference type="NCBI Taxonomy" id="2584121"/>
    <lineage>
        <taxon>Bacteria</taxon>
        <taxon>Bacillati</taxon>
        <taxon>Actinomycetota</taxon>
        <taxon>Actinomycetes</taxon>
        <taxon>Mycobacteriales</taxon>
        <taxon>Nocardiaceae</taxon>
        <taxon>Antrihabitans</taxon>
    </lineage>
</organism>
<reference evidence="1 2" key="2">
    <citation type="submission" date="2020-06" db="EMBL/GenBank/DDBJ databases">
        <title>Antribacter stalactiti gen. nov., sp. nov., a new member of the family Nacardiaceae isolated from a cave.</title>
        <authorList>
            <person name="Kim I.S."/>
        </authorList>
    </citation>
    <scope>NUCLEOTIDE SEQUENCE [LARGE SCALE GENOMIC DNA]</scope>
    <source>
        <strain evidence="1 2">YC2-7</strain>
    </source>
</reference>
<dbReference type="GO" id="GO:0005737">
    <property type="term" value="C:cytoplasm"/>
    <property type="evidence" value="ECO:0007669"/>
    <property type="project" value="TreeGrafter"/>
</dbReference>
<dbReference type="Gene3D" id="3.40.50.1240">
    <property type="entry name" value="Phosphoglycerate mutase-like"/>
    <property type="match status" value="1"/>
</dbReference>
<dbReference type="SMART" id="SM00855">
    <property type="entry name" value="PGAM"/>
    <property type="match status" value="1"/>
</dbReference>
<dbReference type="Proteomes" id="UP000535543">
    <property type="component" value="Unassembled WGS sequence"/>
</dbReference>
<evidence type="ECO:0000313" key="1">
    <source>
        <dbReference type="EMBL" id="NMN95243.1"/>
    </source>
</evidence>
<dbReference type="GO" id="GO:0016791">
    <property type="term" value="F:phosphatase activity"/>
    <property type="evidence" value="ECO:0007669"/>
    <property type="project" value="TreeGrafter"/>
</dbReference>
<sequence>MQLLMVRHALPLRIDHAAEGADPGLAELGIEQAGRVPDALARHRIVRVVASPQARAKQTAAPTAAKLGLDVEIEDGIAEYDHGLSTYIPIEDAKTEFRAIYDRIKSGHLPEQIDGPAFIGRVIESVGALAASVDHDDTIVAFTHGGVINSYLQNVLGSEKTLAFPIDYCSVTRILFSRNGKRTVASVNETEHVWDLLPRNRNRD</sequence>
<name>A0A848K8V5_9NOCA</name>
<dbReference type="InterPro" id="IPR029033">
    <property type="entry name" value="His_PPase_superfam"/>
</dbReference>
<dbReference type="InterPro" id="IPR013078">
    <property type="entry name" value="His_Pase_superF_clade-1"/>
</dbReference>